<accession>A0A097STM6</accession>
<dbReference type="AlphaFoldDB" id="A0A097STM6"/>
<name>A0A097STM6_9BACT</name>
<protein>
    <submittedName>
        <fullName evidence="2">IS1202-like transposase</fullName>
    </submittedName>
</protein>
<proteinExistence type="predicted"/>
<dbReference type="InterPro" id="IPR001584">
    <property type="entry name" value="Integrase_cat-core"/>
</dbReference>
<feature type="domain" description="Integrase catalytic" evidence="1">
    <location>
        <begin position="104"/>
        <end position="238"/>
    </location>
</feature>
<dbReference type="KEGG" id="mgj:MGM1_5830"/>
<dbReference type="PROSITE" id="PS50994">
    <property type="entry name" value="INTEGRASE"/>
    <property type="match status" value="1"/>
</dbReference>
<sequence>MKYQIENQKINSNVTKKFITVKDFYEDLSEEIKSKISLSYLYNAWLKHGFCSPYTTHKIKRIARNISNLKINDSKISNSEKLIYKANILLIENTKKLSIYSNKNQNYKFGEIIEVDACQDRFFGTNEKIHIYHAIDAKSGALVALWAEKEETNKGYQKLLEILFQNYGLPETIISDKRRTMWGNEFTETAFKKSLNSKNINLFTTSNPKGNLMLNILLKMLKEVTLITFQNKYQYKIN</sequence>
<reference evidence="2 3" key="1">
    <citation type="journal article" date="2014" name="PLoS ONE">
        <title>An emerging Mycoplasma associated with trichomoniasis, vaginal infection and disease.</title>
        <authorList>
            <consortium name="Vaginal Microbiome Consortium"/>
            <person name="Fettweis J.M."/>
            <person name="Serrano M.G."/>
            <person name="Huang B."/>
            <person name="Brooks J.P."/>
            <person name="Glascock A.L."/>
            <person name="Sheth N.U."/>
            <person name="Strauss J.F.III."/>
            <person name="Jefferson K.K."/>
            <person name="Buck G.A."/>
        </authorList>
    </citation>
    <scope>NUCLEOTIDE SEQUENCE [LARGE SCALE GENOMIC DNA]</scope>
    <source>
        <strain evidence="2 3">VCU_M1</strain>
    </source>
</reference>
<evidence type="ECO:0000313" key="3">
    <source>
        <dbReference type="Proteomes" id="UP000030066"/>
    </source>
</evidence>
<dbReference type="Gene3D" id="3.30.420.10">
    <property type="entry name" value="Ribonuclease H-like superfamily/Ribonuclease H"/>
    <property type="match status" value="1"/>
</dbReference>
<dbReference type="EMBL" id="CP007711">
    <property type="protein sequence ID" value="AIV03940.1"/>
    <property type="molecule type" value="Genomic_DNA"/>
</dbReference>
<gene>
    <name evidence="2" type="ORF">MGM1_5830</name>
</gene>
<dbReference type="Proteomes" id="UP000030066">
    <property type="component" value="Chromosome"/>
</dbReference>
<evidence type="ECO:0000313" key="2">
    <source>
        <dbReference type="EMBL" id="AIV03940.1"/>
    </source>
</evidence>
<dbReference type="eggNOG" id="COG2801">
    <property type="taxonomic scope" value="Bacteria"/>
</dbReference>
<dbReference type="InterPro" id="IPR036397">
    <property type="entry name" value="RNaseH_sf"/>
</dbReference>
<organism evidence="2 3">
    <name type="scientific">Candidatus Malacoplasma girerdii</name>
    <dbReference type="NCBI Taxonomy" id="1318617"/>
    <lineage>
        <taxon>Bacteria</taxon>
        <taxon>Bacillati</taxon>
        <taxon>Mycoplasmatota</taxon>
        <taxon>Mycoplasmoidales</taxon>
        <taxon>Mycoplasmoidaceae</taxon>
        <taxon>Malacoplasma</taxon>
    </lineage>
</organism>
<evidence type="ECO:0000259" key="1">
    <source>
        <dbReference type="PROSITE" id="PS50994"/>
    </source>
</evidence>
<dbReference type="STRING" id="1318617.MGM1_5830"/>
<dbReference type="HOGENOM" id="CLU_1164193_0_0_14"/>
<dbReference type="GO" id="GO:0003676">
    <property type="term" value="F:nucleic acid binding"/>
    <property type="evidence" value="ECO:0007669"/>
    <property type="project" value="InterPro"/>
</dbReference>
<dbReference type="SUPFAM" id="SSF53098">
    <property type="entry name" value="Ribonuclease H-like"/>
    <property type="match status" value="1"/>
</dbReference>
<dbReference type="InterPro" id="IPR012337">
    <property type="entry name" value="RNaseH-like_sf"/>
</dbReference>
<keyword evidence="3" id="KW-1185">Reference proteome</keyword>
<dbReference type="GO" id="GO:0015074">
    <property type="term" value="P:DNA integration"/>
    <property type="evidence" value="ECO:0007669"/>
    <property type="project" value="InterPro"/>
</dbReference>